<dbReference type="EMBL" id="OX451740">
    <property type="protein sequence ID" value="CAI8612473.1"/>
    <property type="molecule type" value="Genomic_DNA"/>
</dbReference>
<name>A0AAV1ARM5_VICFA</name>
<accession>A0AAV1ARM5</accession>
<sequence>MLGYFSQLITGVYSICDGPALSHTSFLGTKTVLFPQLFSFQSKLVFSLIGYRARRKPLFHHVDPEAVPHSLTPYEGRAPKSDNKMRWRPFGTSRDKELLARLLADSDNFFVTCQGLLLHYKLNFPGSPPHTLSSTSRIEPNYSYYTLSMAGG</sequence>
<dbReference type="Proteomes" id="UP001157006">
    <property type="component" value="Chromosome 5"/>
</dbReference>
<organism evidence="1 2">
    <name type="scientific">Vicia faba</name>
    <name type="common">Broad bean</name>
    <name type="synonym">Faba vulgaris</name>
    <dbReference type="NCBI Taxonomy" id="3906"/>
    <lineage>
        <taxon>Eukaryota</taxon>
        <taxon>Viridiplantae</taxon>
        <taxon>Streptophyta</taxon>
        <taxon>Embryophyta</taxon>
        <taxon>Tracheophyta</taxon>
        <taxon>Spermatophyta</taxon>
        <taxon>Magnoliopsida</taxon>
        <taxon>eudicotyledons</taxon>
        <taxon>Gunneridae</taxon>
        <taxon>Pentapetalae</taxon>
        <taxon>rosids</taxon>
        <taxon>fabids</taxon>
        <taxon>Fabales</taxon>
        <taxon>Fabaceae</taxon>
        <taxon>Papilionoideae</taxon>
        <taxon>50 kb inversion clade</taxon>
        <taxon>NPAAA clade</taxon>
        <taxon>Hologalegina</taxon>
        <taxon>IRL clade</taxon>
        <taxon>Fabeae</taxon>
        <taxon>Vicia</taxon>
    </lineage>
</organism>
<evidence type="ECO:0000313" key="1">
    <source>
        <dbReference type="EMBL" id="CAI8612473.1"/>
    </source>
</evidence>
<reference evidence="1 2" key="1">
    <citation type="submission" date="2023-01" db="EMBL/GenBank/DDBJ databases">
        <authorList>
            <person name="Kreplak J."/>
        </authorList>
    </citation>
    <scope>NUCLEOTIDE SEQUENCE [LARGE SCALE GENOMIC DNA]</scope>
</reference>
<proteinExistence type="predicted"/>
<evidence type="ECO:0000313" key="2">
    <source>
        <dbReference type="Proteomes" id="UP001157006"/>
    </source>
</evidence>
<gene>
    <name evidence="1" type="ORF">VFH_V035800</name>
</gene>
<dbReference type="AlphaFoldDB" id="A0AAV1ARM5"/>
<keyword evidence="2" id="KW-1185">Reference proteome</keyword>
<protein>
    <submittedName>
        <fullName evidence="1">Uncharacterized protein</fullName>
    </submittedName>
</protein>